<dbReference type="SUPFAM" id="SSF52200">
    <property type="entry name" value="Toll/Interleukin receptor TIR domain"/>
    <property type="match status" value="2"/>
</dbReference>
<feature type="compositionally biased region" description="Polar residues" evidence="1">
    <location>
        <begin position="378"/>
        <end position="401"/>
    </location>
</feature>
<dbReference type="InterPro" id="IPR035897">
    <property type="entry name" value="Toll_tir_struct_dom_sf"/>
</dbReference>
<dbReference type="PANTHER" id="PTHR47508:SF1">
    <property type="entry name" value="NON-SPECIFIC SERINE_THREONINE PROTEIN KINASE"/>
    <property type="match status" value="1"/>
</dbReference>
<accession>A0A7J7JLZ1</accession>
<dbReference type="Gene3D" id="3.40.50.10140">
    <property type="entry name" value="Toll/interleukin-1 receptor homology (TIR) domain"/>
    <property type="match status" value="2"/>
</dbReference>
<evidence type="ECO:0000259" key="2">
    <source>
        <dbReference type="Pfam" id="PF13676"/>
    </source>
</evidence>
<gene>
    <name evidence="3" type="ORF">EB796_015296</name>
</gene>
<proteinExistence type="predicted"/>
<evidence type="ECO:0000313" key="3">
    <source>
        <dbReference type="EMBL" id="KAF6026408.1"/>
    </source>
</evidence>
<feature type="region of interest" description="Disordered" evidence="1">
    <location>
        <begin position="345"/>
        <end position="424"/>
    </location>
</feature>
<protein>
    <recommendedName>
        <fullName evidence="2">TIR domain-containing protein</fullName>
    </recommendedName>
</protein>
<feature type="compositionally biased region" description="Basic and acidic residues" evidence="1">
    <location>
        <begin position="351"/>
        <end position="372"/>
    </location>
</feature>
<dbReference type="InterPro" id="IPR000157">
    <property type="entry name" value="TIR_dom"/>
</dbReference>
<dbReference type="OrthoDB" id="6078042at2759"/>
<organism evidence="3 4">
    <name type="scientific">Bugula neritina</name>
    <name type="common">Brown bryozoan</name>
    <name type="synonym">Sertularia neritina</name>
    <dbReference type="NCBI Taxonomy" id="10212"/>
    <lineage>
        <taxon>Eukaryota</taxon>
        <taxon>Metazoa</taxon>
        <taxon>Spiralia</taxon>
        <taxon>Lophotrochozoa</taxon>
        <taxon>Bryozoa</taxon>
        <taxon>Gymnolaemata</taxon>
        <taxon>Cheilostomatida</taxon>
        <taxon>Flustrina</taxon>
        <taxon>Buguloidea</taxon>
        <taxon>Bugulidae</taxon>
        <taxon>Bugula</taxon>
    </lineage>
</organism>
<comment type="caution">
    <text evidence="3">The sequence shown here is derived from an EMBL/GenBank/DDBJ whole genome shotgun (WGS) entry which is preliminary data.</text>
</comment>
<dbReference type="Pfam" id="PF13676">
    <property type="entry name" value="TIR_2"/>
    <property type="match status" value="2"/>
</dbReference>
<dbReference type="AlphaFoldDB" id="A0A7J7JLZ1"/>
<sequence length="424" mass="46922">MGRDDAATVVADAMKAAGELVPVDEPLDLKHPPSVFISYQWGVQEKAVILKEYLTNAGFSCWLDIGQMGGGDKLYEKIDNGIRAAKVILSLVTEKYAKSANCNKEVNLSVNLTKPMFPLLMEKMPWPPSGAMGPIFSEYLFVRFFQRENERKEGIYWPEAKIEELIMQIRQVIEPDEKLVSKEMDDWWLTKTGNRVVGAAEKKLDNTKNPDVFISYQWGKQKEVYAFYKKLKSLGFTCWLDIEQMGAGDSLYDKIDRGIRNCKVVLSCVTEKYSLSLNCRREISLTSSLSKPIVPLLLEKTTWPPAGPMSMPLAQLKYVDCSKEGSLADEGCFNEILRRMAEHGVSLGSDGKAKPTKGKEPEKPAKGKEPEKAAPPANSQTDAKAADKSNSPAAQPKPTQSEAPAPPAKPEPAPKATSKSCVLL</sequence>
<name>A0A7J7JLZ1_BUGNE</name>
<dbReference type="Proteomes" id="UP000593567">
    <property type="component" value="Unassembled WGS sequence"/>
</dbReference>
<reference evidence="3" key="1">
    <citation type="submission" date="2020-06" db="EMBL/GenBank/DDBJ databases">
        <title>Draft genome of Bugula neritina, a colonial animal packing powerful symbionts and potential medicines.</title>
        <authorList>
            <person name="Rayko M."/>
        </authorList>
    </citation>
    <scope>NUCLEOTIDE SEQUENCE [LARGE SCALE GENOMIC DNA]</scope>
    <source>
        <strain evidence="3">Kwan_BN1</strain>
    </source>
</reference>
<feature type="compositionally biased region" description="Pro residues" evidence="1">
    <location>
        <begin position="404"/>
        <end position="413"/>
    </location>
</feature>
<evidence type="ECO:0000313" key="4">
    <source>
        <dbReference type="Proteomes" id="UP000593567"/>
    </source>
</evidence>
<dbReference type="PANTHER" id="PTHR47508">
    <property type="entry name" value="SAM DOMAIN-CONTAINING PROTEIN-RELATED"/>
    <property type="match status" value="1"/>
</dbReference>
<dbReference type="EMBL" id="VXIV02002285">
    <property type="protein sequence ID" value="KAF6026408.1"/>
    <property type="molecule type" value="Genomic_DNA"/>
</dbReference>
<feature type="domain" description="TIR" evidence="2">
    <location>
        <begin position="212"/>
        <end position="326"/>
    </location>
</feature>
<dbReference type="GO" id="GO:0007165">
    <property type="term" value="P:signal transduction"/>
    <property type="evidence" value="ECO:0007669"/>
    <property type="project" value="InterPro"/>
</dbReference>
<feature type="domain" description="TIR" evidence="2">
    <location>
        <begin position="35"/>
        <end position="147"/>
    </location>
</feature>
<evidence type="ECO:0000256" key="1">
    <source>
        <dbReference type="SAM" id="MobiDB-lite"/>
    </source>
</evidence>
<keyword evidence="4" id="KW-1185">Reference proteome</keyword>